<dbReference type="Gene3D" id="3.40.50.150">
    <property type="entry name" value="Vaccinia Virus protein VP39"/>
    <property type="match status" value="1"/>
</dbReference>
<comment type="function">
    <text evidence="8">Methylates the carboxyl group of the C-terminal leucine residue of protein phosphatase 2A catalytic subunits to form alpha-leucine ester residues.</text>
</comment>
<evidence type="ECO:0000256" key="5">
    <source>
        <dbReference type="ARBA" id="ARBA00022603"/>
    </source>
</evidence>
<dbReference type="GO" id="GO:0032259">
    <property type="term" value="P:methylation"/>
    <property type="evidence" value="ECO:0007669"/>
    <property type="project" value="UniProtKB-KW"/>
</dbReference>
<keyword evidence="7 8" id="KW-0949">S-adenosyl-L-methionine</keyword>
<evidence type="ECO:0000256" key="6">
    <source>
        <dbReference type="ARBA" id="ARBA00022679"/>
    </source>
</evidence>
<comment type="catalytic activity">
    <reaction evidence="1 8">
        <text>[phosphatase 2A protein]-C-terminal L-leucine + S-adenosyl-L-methionine = [phosphatase 2A protein]-C-terminal L-leucine methyl ester + S-adenosyl-L-homocysteine</text>
        <dbReference type="Rhea" id="RHEA:48544"/>
        <dbReference type="Rhea" id="RHEA-COMP:12134"/>
        <dbReference type="Rhea" id="RHEA-COMP:12135"/>
        <dbReference type="ChEBI" id="CHEBI:57856"/>
        <dbReference type="ChEBI" id="CHEBI:59789"/>
        <dbReference type="ChEBI" id="CHEBI:90516"/>
        <dbReference type="ChEBI" id="CHEBI:90517"/>
        <dbReference type="EC" id="2.1.1.233"/>
    </reaction>
</comment>
<feature type="binding site" evidence="9">
    <location>
        <position position="57"/>
    </location>
    <ligand>
        <name>S-adenosyl-L-methionine</name>
        <dbReference type="ChEBI" id="CHEBI:59789"/>
    </ligand>
</feature>
<dbReference type="SUPFAM" id="SSF53335">
    <property type="entry name" value="S-adenosyl-L-methionine-dependent methyltransferases"/>
    <property type="match status" value="1"/>
</dbReference>
<dbReference type="PANTHER" id="PTHR13600:SF21">
    <property type="entry name" value="LEUCINE CARBOXYL METHYLTRANSFERASE 1"/>
    <property type="match status" value="1"/>
</dbReference>
<dbReference type="AlphaFoldDB" id="A0A9W8I4L5"/>
<evidence type="ECO:0000256" key="3">
    <source>
        <dbReference type="ARBA" id="ARBA00012834"/>
    </source>
</evidence>
<dbReference type="EC" id="2.1.1.233" evidence="3 8"/>
<organism evidence="10 11">
    <name type="scientific">Coemansia guatemalensis</name>
    <dbReference type="NCBI Taxonomy" id="2761395"/>
    <lineage>
        <taxon>Eukaryota</taxon>
        <taxon>Fungi</taxon>
        <taxon>Fungi incertae sedis</taxon>
        <taxon>Zoopagomycota</taxon>
        <taxon>Kickxellomycotina</taxon>
        <taxon>Kickxellomycetes</taxon>
        <taxon>Kickxellales</taxon>
        <taxon>Kickxellaceae</taxon>
        <taxon>Coemansia</taxon>
    </lineage>
</organism>
<accession>A0A9W8I4L5</accession>
<evidence type="ECO:0000256" key="1">
    <source>
        <dbReference type="ARBA" id="ARBA00000724"/>
    </source>
</evidence>
<feature type="binding site" evidence="9">
    <location>
        <begin position="158"/>
        <end position="159"/>
    </location>
    <ligand>
        <name>S-adenosyl-L-methionine</name>
        <dbReference type="ChEBI" id="CHEBI:59789"/>
    </ligand>
</feature>
<evidence type="ECO:0000313" key="10">
    <source>
        <dbReference type="EMBL" id="KAJ2809511.1"/>
    </source>
</evidence>
<proteinExistence type="inferred from homology"/>
<evidence type="ECO:0000256" key="8">
    <source>
        <dbReference type="PIRNR" id="PIRNR016305"/>
    </source>
</evidence>
<feature type="binding site" evidence="9">
    <location>
        <position position="87"/>
    </location>
    <ligand>
        <name>S-adenosyl-L-methionine</name>
        <dbReference type="ChEBI" id="CHEBI:59789"/>
    </ligand>
</feature>
<sequence>MDAGASDDAAVQGTSNDAAVSRESAASLGYISDPYIRHFVKHPQRRAPLINRGTHSRFEGVQRILRQFISKANSDSERNNGQVVVLGAGVDTSYLLLRQQEFDVGMYFEIDFAEVTAKKAATIFRRTANLRSMLPEDTQIAAGGTEIHSSTYNLLAGDLREFESHVVPKLFARGLDCNKPTLFLSECVLIYLDSLQSDQILDWITRNISNAGILTYEQILPDDRFGRMMIENLRNRGLELRGLHAYPTLQSTSQRFLTRGWHRAAAIDLATYHEHFVQKSELARLAKIEFLDEWEEFILLAQHYAFTFAYTSDTYPFNSMDLKKI</sequence>
<dbReference type="EMBL" id="JANBUO010000001">
    <property type="protein sequence ID" value="KAJ2809511.1"/>
    <property type="molecule type" value="Genomic_DNA"/>
</dbReference>
<keyword evidence="11" id="KW-1185">Reference proteome</keyword>
<dbReference type="PANTHER" id="PTHR13600">
    <property type="entry name" value="LEUCINE CARBOXYL METHYLTRANSFERASE"/>
    <property type="match status" value="1"/>
</dbReference>
<dbReference type="PIRSF" id="PIRSF016305">
    <property type="entry name" value="LCM_mtfrase"/>
    <property type="match status" value="1"/>
</dbReference>
<gene>
    <name evidence="10" type="primary">PPM1</name>
    <name evidence="10" type="ORF">H4R20_000012</name>
</gene>
<protein>
    <recommendedName>
        <fullName evidence="4 8">Leucine carboxyl methyltransferase 1</fullName>
        <ecNumber evidence="3 8">2.1.1.233</ecNumber>
    </recommendedName>
</protein>
<evidence type="ECO:0000313" key="11">
    <source>
        <dbReference type="Proteomes" id="UP001140094"/>
    </source>
</evidence>
<dbReference type="GO" id="GO:0018423">
    <property type="term" value="F:protein C-terminal leucine carboxyl O-methyltransferase activity"/>
    <property type="evidence" value="ECO:0007669"/>
    <property type="project" value="UniProtKB-EC"/>
</dbReference>
<evidence type="ECO:0000256" key="7">
    <source>
        <dbReference type="ARBA" id="ARBA00022691"/>
    </source>
</evidence>
<evidence type="ECO:0000256" key="4">
    <source>
        <dbReference type="ARBA" id="ARBA00017497"/>
    </source>
</evidence>
<name>A0A9W8I4L5_9FUNG</name>
<evidence type="ECO:0000256" key="9">
    <source>
        <dbReference type="PIRSR" id="PIRSR016305-1"/>
    </source>
</evidence>
<dbReference type="InterPro" id="IPR007213">
    <property type="entry name" value="Ppm1/Ppm2/Tcmp"/>
</dbReference>
<dbReference type="OrthoDB" id="203237at2759"/>
<evidence type="ECO:0000256" key="2">
    <source>
        <dbReference type="ARBA" id="ARBA00010703"/>
    </source>
</evidence>
<dbReference type="InterPro" id="IPR029063">
    <property type="entry name" value="SAM-dependent_MTases_sf"/>
</dbReference>
<comment type="similarity">
    <text evidence="2 8">Belongs to the methyltransferase superfamily. LCMT family.</text>
</comment>
<dbReference type="Pfam" id="PF04072">
    <property type="entry name" value="LCM"/>
    <property type="match status" value="1"/>
</dbReference>
<dbReference type="InterPro" id="IPR016651">
    <property type="entry name" value="LCMT1"/>
</dbReference>
<comment type="caution">
    <text evidence="10">The sequence shown here is derived from an EMBL/GenBank/DDBJ whole genome shotgun (WGS) entry which is preliminary data.</text>
</comment>
<reference evidence="10" key="1">
    <citation type="submission" date="2022-07" db="EMBL/GenBank/DDBJ databases">
        <title>Phylogenomic reconstructions and comparative analyses of Kickxellomycotina fungi.</title>
        <authorList>
            <person name="Reynolds N.K."/>
            <person name="Stajich J.E."/>
            <person name="Barry K."/>
            <person name="Grigoriev I.V."/>
            <person name="Crous P."/>
            <person name="Smith M.E."/>
        </authorList>
    </citation>
    <scope>NUCLEOTIDE SEQUENCE</scope>
    <source>
        <strain evidence="10">NRRL 1565</strain>
    </source>
</reference>
<keyword evidence="6 8" id="KW-0808">Transferase</keyword>
<keyword evidence="5 8" id="KW-0489">Methyltransferase</keyword>
<dbReference type="Proteomes" id="UP001140094">
    <property type="component" value="Unassembled WGS sequence"/>
</dbReference>
<feature type="binding site" evidence="9">
    <location>
        <position position="186"/>
    </location>
    <ligand>
        <name>S-adenosyl-L-methionine</name>
        <dbReference type="ChEBI" id="CHEBI:59789"/>
    </ligand>
</feature>